<name>A0A0C2NLC1_THEKT</name>
<comment type="caution">
    <text evidence="1">The sequence shown here is derived from an EMBL/GenBank/DDBJ whole genome shotgun (WGS) entry which is preliminary data.</text>
</comment>
<sequence>MLQDDKNIFGFPVQLQVKGMIFGVVIDKFGRCIYGLHELGIIRKCYNTQIQLERQYELVILDWNILGIEIDPRNGHLYYYSKNSITVLHSKLFTRMTQLYVAYFDKQTQKLMVLVMTTAGEKIGSFDFDEKIEEIGYYDKFYYIYMETKLMRGDLVNGFTLMDRNLQKPMKMIDFDSKDRFLTSYGIKSKYFRFLGNVKKANYESPIKSGKALLK</sequence>
<evidence type="ECO:0000313" key="1">
    <source>
        <dbReference type="EMBL" id="KII74822.1"/>
    </source>
</evidence>
<gene>
    <name evidence="1" type="ORF">RF11_14501</name>
</gene>
<accession>A0A0C2NLC1</accession>
<dbReference type="EMBL" id="JWZT01000232">
    <property type="protein sequence ID" value="KII74822.1"/>
    <property type="molecule type" value="Genomic_DNA"/>
</dbReference>
<protein>
    <submittedName>
        <fullName evidence="1">Uncharacterized protein</fullName>
    </submittedName>
</protein>
<organism evidence="1 2">
    <name type="scientific">Thelohanellus kitauei</name>
    <name type="common">Myxosporean</name>
    <dbReference type="NCBI Taxonomy" id="669202"/>
    <lineage>
        <taxon>Eukaryota</taxon>
        <taxon>Metazoa</taxon>
        <taxon>Cnidaria</taxon>
        <taxon>Myxozoa</taxon>
        <taxon>Myxosporea</taxon>
        <taxon>Bivalvulida</taxon>
        <taxon>Platysporina</taxon>
        <taxon>Myxobolidae</taxon>
        <taxon>Thelohanellus</taxon>
    </lineage>
</organism>
<proteinExistence type="predicted"/>
<reference evidence="1 2" key="1">
    <citation type="journal article" date="2014" name="Genome Biol. Evol.">
        <title>The genome of the myxosporean Thelohanellus kitauei shows adaptations to nutrient acquisition within its fish host.</title>
        <authorList>
            <person name="Yang Y."/>
            <person name="Xiong J."/>
            <person name="Zhou Z."/>
            <person name="Huo F."/>
            <person name="Miao W."/>
            <person name="Ran C."/>
            <person name="Liu Y."/>
            <person name="Zhang J."/>
            <person name="Feng J."/>
            <person name="Wang M."/>
            <person name="Wang M."/>
            <person name="Wang L."/>
            <person name="Yao B."/>
        </authorList>
    </citation>
    <scope>NUCLEOTIDE SEQUENCE [LARGE SCALE GENOMIC DNA]</scope>
    <source>
        <strain evidence="1">Wuqing</strain>
    </source>
</reference>
<dbReference type="Proteomes" id="UP000031668">
    <property type="component" value="Unassembled WGS sequence"/>
</dbReference>
<keyword evidence="2" id="KW-1185">Reference proteome</keyword>
<dbReference type="AlphaFoldDB" id="A0A0C2NLC1"/>
<evidence type="ECO:0000313" key="2">
    <source>
        <dbReference type="Proteomes" id="UP000031668"/>
    </source>
</evidence>